<evidence type="ECO:0000256" key="1">
    <source>
        <dbReference type="SAM" id="MobiDB-lite"/>
    </source>
</evidence>
<dbReference type="Gene3D" id="3.30.565.10">
    <property type="entry name" value="Histidine kinase-like ATPase, C-terminal domain"/>
    <property type="match status" value="1"/>
</dbReference>
<dbReference type="PANTHER" id="PTHR23336:SF76">
    <property type="entry name" value="MORC S5 DOMAIN-CONTAINING PROTEIN"/>
    <property type="match status" value="1"/>
</dbReference>
<proteinExistence type="predicted"/>
<name>A0A927EW16_9ACTN</name>
<dbReference type="SUPFAM" id="SSF55874">
    <property type="entry name" value="ATPase domain of HSP90 chaperone/DNA topoisomerase II/histidine kinase"/>
    <property type="match status" value="1"/>
</dbReference>
<dbReference type="Pfam" id="PF13589">
    <property type="entry name" value="HATPase_c_3"/>
    <property type="match status" value="1"/>
</dbReference>
<gene>
    <name evidence="2" type="ORF">IF129_03435</name>
</gene>
<dbReference type="GO" id="GO:0005524">
    <property type="term" value="F:ATP binding"/>
    <property type="evidence" value="ECO:0007669"/>
    <property type="project" value="UniProtKB-KW"/>
</dbReference>
<dbReference type="RefSeq" id="WP_191207880.1">
    <property type="nucleotide sequence ID" value="NZ_BAABKL010000039.1"/>
</dbReference>
<keyword evidence="3" id="KW-1185">Reference proteome</keyword>
<sequence length="577" mass="65027">MSTDDTNIVPIVLSGQALLSLRESGHNFPSAVGEVIDNSIEARANHIQIITEEAMKKNKRSITQVSFIDDGEGMDDETLQHYLQLGFSQRFMSEKTIGKFGVGAKLAGLSVGMRIDAWSRVDGSDRIRHVFFDLEEGIEAEKRGEKVGIRPPDDEPIPAHLEIYFPEGSGTLVMWSKIDRVSDGDGRSAPDHVRVEMNKELSRIFREFLSSGIRITVDLTDLKPHDPTFLRKGTWADQVVTEELARTSGRSRAGGQHFPGQTFFNKEVKVQNTNHKIRVVITLAPPQVLRFKGAGGDAFARKLRIPENEGAISFMRLDREINYTLVPRLFPGGVQTKDRYIGFEVYFTPELDRMMGVRNVKRGAVPADELRATLRTIAESVIPNAREEIDRIWGEVNRDDAVKAGEHAPITKALKEADRTMPKGRVKQVPTPKQQEREYENLAKDAGRNTTEEEKAAYVKEIKDLPFVIETVDIPGDDLFQLTHLKEQTIIRLNERHVFYQEMYEPLQLLSKNGGSSGTGPDASVTARRAIEAITLLLVAYAKAESMHETPVDQYKELRKWWGSFTEQYLTKIKDVL</sequence>
<dbReference type="InterPro" id="IPR036890">
    <property type="entry name" value="HATPase_C_sf"/>
</dbReference>
<comment type="caution">
    <text evidence="2">The sequence shown here is derived from an EMBL/GenBank/DDBJ whole genome shotgun (WGS) entry which is preliminary data.</text>
</comment>
<accession>A0A927EW16</accession>
<keyword evidence="2" id="KW-0067">ATP-binding</keyword>
<dbReference type="AlphaFoldDB" id="A0A927EW16"/>
<dbReference type="InterPro" id="IPR045261">
    <property type="entry name" value="MORC_ATPase"/>
</dbReference>
<dbReference type="Proteomes" id="UP000632289">
    <property type="component" value="Unassembled WGS sequence"/>
</dbReference>
<feature type="region of interest" description="Disordered" evidence="1">
    <location>
        <begin position="418"/>
        <end position="437"/>
    </location>
</feature>
<reference evidence="2" key="1">
    <citation type="submission" date="2020-09" db="EMBL/GenBank/DDBJ databases">
        <title>Secondary metabolite and genome analysis of marine Streptomyces chumphonensis KK1-2T.</title>
        <authorList>
            <person name="Phongsopitanun W."/>
            <person name="Kanchanasin P."/>
            <person name="Pittayakhajonwut P."/>
            <person name="Suwanborirux K."/>
            <person name="Tanasupawat S."/>
        </authorList>
    </citation>
    <scope>NUCLEOTIDE SEQUENCE</scope>
    <source>
        <strain evidence="2">KK1-2</strain>
    </source>
</reference>
<evidence type="ECO:0000313" key="3">
    <source>
        <dbReference type="Proteomes" id="UP000632289"/>
    </source>
</evidence>
<evidence type="ECO:0000313" key="2">
    <source>
        <dbReference type="EMBL" id="MBD3930626.1"/>
    </source>
</evidence>
<organism evidence="2 3">
    <name type="scientific">Streptomyces chumphonensis</name>
    <dbReference type="NCBI Taxonomy" id="1214925"/>
    <lineage>
        <taxon>Bacteria</taxon>
        <taxon>Bacillati</taxon>
        <taxon>Actinomycetota</taxon>
        <taxon>Actinomycetes</taxon>
        <taxon>Kitasatosporales</taxon>
        <taxon>Streptomycetaceae</taxon>
        <taxon>Streptomyces</taxon>
    </lineage>
</organism>
<dbReference type="GO" id="GO:0016887">
    <property type="term" value="F:ATP hydrolysis activity"/>
    <property type="evidence" value="ECO:0007669"/>
    <property type="project" value="InterPro"/>
</dbReference>
<protein>
    <submittedName>
        <fullName evidence="2">ATP-binding protein</fullName>
    </submittedName>
</protein>
<keyword evidence="2" id="KW-0547">Nucleotide-binding</keyword>
<dbReference type="PANTHER" id="PTHR23336">
    <property type="entry name" value="ZINC FINGER CW-TYPE COILED-COIL DOMAIN PROTEIN 3"/>
    <property type="match status" value="1"/>
</dbReference>
<dbReference type="EMBL" id="JACXYU010000001">
    <property type="protein sequence ID" value="MBD3930626.1"/>
    <property type="molecule type" value="Genomic_DNA"/>
</dbReference>